<keyword evidence="1" id="KW-0479">Metal-binding</keyword>
<dbReference type="PROSITE" id="PS00028">
    <property type="entry name" value="ZINC_FINGER_C2H2_1"/>
    <property type="match status" value="2"/>
</dbReference>
<dbReference type="Pfam" id="PF00096">
    <property type="entry name" value="zf-C2H2"/>
    <property type="match status" value="2"/>
</dbReference>
<feature type="compositionally biased region" description="Low complexity" evidence="7">
    <location>
        <begin position="15"/>
        <end position="28"/>
    </location>
</feature>
<feature type="domain" description="C2H2-type" evidence="9">
    <location>
        <begin position="56"/>
        <end position="83"/>
    </location>
</feature>
<reference evidence="10 11" key="1">
    <citation type="journal article" date="2024" name="IMA Fungus">
        <title>IMA Genome - F19 : A genome assembly and annotation guide to empower mycologists, including annotated draft genome sequences of Ceratocystis pirilliformis, Diaporthe australafricana, Fusarium ophioides, Paecilomyces lecythidis, and Sporothrix stenoceras.</title>
        <authorList>
            <person name="Aylward J."/>
            <person name="Wilson A.M."/>
            <person name="Visagie C.M."/>
            <person name="Spraker J."/>
            <person name="Barnes I."/>
            <person name="Buitendag C."/>
            <person name="Ceriani C."/>
            <person name="Del Mar Angel L."/>
            <person name="du Plessis D."/>
            <person name="Fuchs T."/>
            <person name="Gasser K."/>
            <person name="Kramer D."/>
            <person name="Li W."/>
            <person name="Munsamy K."/>
            <person name="Piso A."/>
            <person name="Price J.L."/>
            <person name="Sonnekus B."/>
            <person name="Thomas C."/>
            <person name="van der Nest A."/>
            <person name="van Dijk A."/>
            <person name="van Heerden A."/>
            <person name="van Vuuren N."/>
            <person name="Yilmaz N."/>
            <person name="Duong T.A."/>
            <person name="van der Merwe N.A."/>
            <person name="Wingfield M.J."/>
            <person name="Wingfield B.D."/>
        </authorList>
    </citation>
    <scope>NUCLEOTIDE SEQUENCE [LARGE SCALE GENOMIC DNA]</scope>
    <source>
        <strain evidence="10 11">CMW 5346</strain>
    </source>
</reference>
<dbReference type="Pfam" id="PF00172">
    <property type="entry name" value="Zn_clus"/>
    <property type="match status" value="1"/>
</dbReference>
<dbReference type="PANTHER" id="PTHR47660">
    <property type="entry name" value="TRANSCRIPTION FACTOR WITH C2H2 AND ZN(2)-CYS(6) DNA BINDING DOMAIN (EUROFUNG)-RELATED-RELATED"/>
    <property type="match status" value="1"/>
</dbReference>
<evidence type="ECO:0000256" key="1">
    <source>
        <dbReference type="ARBA" id="ARBA00022723"/>
    </source>
</evidence>
<dbReference type="SUPFAM" id="SSF57667">
    <property type="entry name" value="beta-beta-alpha zinc fingers"/>
    <property type="match status" value="1"/>
</dbReference>
<evidence type="ECO:0000256" key="5">
    <source>
        <dbReference type="ARBA" id="ARBA00023242"/>
    </source>
</evidence>
<feature type="domain" description="Zn(2)-C6 fungal-type" evidence="8">
    <location>
        <begin position="145"/>
        <end position="174"/>
    </location>
</feature>
<evidence type="ECO:0000313" key="10">
    <source>
        <dbReference type="EMBL" id="KAL1891050.1"/>
    </source>
</evidence>
<dbReference type="PANTHER" id="PTHR47660:SF2">
    <property type="entry name" value="TRANSCRIPTION FACTOR WITH C2H2 AND ZN(2)-CYS(6) DNA BINDING DOMAIN (EUROFUNG)"/>
    <property type="match status" value="1"/>
</dbReference>
<dbReference type="PROSITE" id="PS50048">
    <property type="entry name" value="ZN2_CY6_FUNGAL_2"/>
    <property type="match status" value="1"/>
</dbReference>
<accession>A0ABR3YSQ2</accession>
<evidence type="ECO:0000256" key="2">
    <source>
        <dbReference type="ARBA" id="ARBA00022833"/>
    </source>
</evidence>
<feature type="region of interest" description="Disordered" evidence="7">
    <location>
        <begin position="183"/>
        <end position="231"/>
    </location>
</feature>
<name>A0ABR3YSQ2_9PEZI</name>
<organism evidence="10 11">
    <name type="scientific">Sporothrix stenoceras</name>
    <dbReference type="NCBI Taxonomy" id="5173"/>
    <lineage>
        <taxon>Eukaryota</taxon>
        <taxon>Fungi</taxon>
        <taxon>Dikarya</taxon>
        <taxon>Ascomycota</taxon>
        <taxon>Pezizomycotina</taxon>
        <taxon>Sordariomycetes</taxon>
        <taxon>Sordariomycetidae</taxon>
        <taxon>Ophiostomatales</taxon>
        <taxon>Ophiostomataceae</taxon>
        <taxon>Sporothrix</taxon>
    </lineage>
</organism>
<keyword evidence="5" id="KW-0539">Nucleus</keyword>
<keyword evidence="11" id="KW-1185">Reference proteome</keyword>
<feature type="compositionally biased region" description="Acidic residues" evidence="7">
    <location>
        <begin position="210"/>
        <end position="220"/>
    </location>
</feature>
<feature type="compositionally biased region" description="Basic and acidic residues" evidence="7">
    <location>
        <begin position="196"/>
        <end position="209"/>
    </location>
</feature>
<feature type="compositionally biased region" description="Low complexity" evidence="7">
    <location>
        <begin position="36"/>
        <end position="51"/>
    </location>
</feature>
<dbReference type="EMBL" id="JAWCUI010000056">
    <property type="protein sequence ID" value="KAL1891050.1"/>
    <property type="molecule type" value="Genomic_DNA"/>
</dbReference>
<evidence type="ECO:0000256" key="6">
    <source>
        <dbReference type="PROSITE-ProRule" id="PRU00042"/>
    </source>
</evidence>
<evidence type="ECO:0000256" key="7">
    <source>
        <dbReference type="SAM" id="MobiDB-lite"/>
    </source>
</evidence>
<sequence length="987" mass="107737">MADFTASPVTVGQLTSPDTTTTASSSSTAMGNTIHTTPAKTTSATASSADPNTSLFQCGSCKRQYKRLDHLARHVRSHTQSRPYRCQVCTKGFARADLLKRHAAGHDAKSDAASTTGSTRSDGSSSLRSNSKSTAAASATRVSRACQACSSNHLRCSEAKPCQRCTSKGLQCVWDRAADMVVTPPATVQEEAETEDDRREDDTEQREDANNGDEDQDDMTETIGDTTEVTDMATTQNMDMTPTMPMQHAIQPMQGHVDDPPHSFMRMLSVFDFSYKGASSAGGATINNSNLPLTLPPDPMVNHAPGHWTPIGAQLEFDAAAAAAGSLDLNFDRLDDMDFRFLDAYNTRVPFEFGVSPTGDTSLMTTNRPELTSSTSPPAHNALASSSSAIGTGSEAFQRHYWKFRPNAQDHCGAEEHNLSLPSGGVVVDHTSPDSPLARHSHTATTTHTRLSTASRDRILMVVTHNCRRENVARVVTSFPSVELLDTLLQFYLTSPVAQASAWMHTPSFHDNPNDRRPELLAAMAAVGAVLTADSALSKLGFAIQECLRIAVPQQWEHDNSMTRDLELAQAYLLTLEMGLWSGRSRKVEIAESFFLPLLTMQRRDGSFARPRPVPRAVEESDEGDLLAQKWKSWIHREAVTRFTFRILQHDTNTSMALLTTPLVSYAEVLLAFPASEAMWGAATAEQWKQLYLDANSARSEDMMPATLPAFLEHPEAFLAAHRGRVDMGVVCSTFLSCAWGLTWEYVQMRVLQREMAATTPTTMSLLPGRRWNALAMGARQDEILQLVQSFRLATASLSVPDPTLAMRTELVLMHTHTVLEQVQLFAGMEGRDQARAVHPVIVEWVVSEAARTSLWHAGQIMRGARLLARGVVSGPTAVMVYHAGLTLWIYGSVAASLPGGHDGEDVLLDVDASPSLQRFFVHGQGRPCISSENGEVIALSRPDSVMAVVAGLFRRNHGKAARPHMVESLIQLLDEIQRASAEASLT</sequence>
<keyword evidence="6" id="KW-0863">Zinc-finger</keyword>
<dbReference type="CDD" id="cd00067">
    <property type="entry name" value="GAL4"/>
    <property type="match status" value="1"/>
</dbReference>
<dbReference type="Gene3D" id="3.30.160.60">
    <property type="entry name" value="Classic Zinc Finger"/>
    <property type="match status" value="2"/>
</dbReference>
<evidence type="ECO:0000259" key="9">
    <source>
        <dbReference type="PROSITE" id="PS50157"/>
    </source>
</evidence>
<feature type="region of interest" description="Disordered" evidence="7">
    <location>
        <begin position="1"/>
        <end position="51"/>
    </location>
</feature>
<feature type="compositionally biased region" description="Low complexity" evidence="7">
    <location>
        <begin position="111"/>
        <end position="137"/>
    </location>
</feature>
<feature type="region of interest" description="Disordered" evidence="7">
    <location>
        <begin position="103"/>
        <end position="137"/>
    </location>
</feature>
<dbReference type="PROSITE" id="PS00463">
    <property type="entry name" value="ZN2_CY6_FUNGAL_1"/>
    <property type="match status" value="1"/>
</dbReference>
<dbReference type="InterPro" id="IPR013087">
    <property type="entry name" value="Znf_C2H2_type"/>
</dbReference>
<keyword evidence="4" id="KW-0804">Transcription</keyword>
<protein>
    <submittedName>
        <fullName evidence="10">Uncharacterized protein</fullName>
    </submittedName>
</protein>
<feature type="domain" description="C2H2-type" evidence="9">
    <location>
        <begin position="84"/>
        <end position="111"/>
    </location>
</feature>
<keyword evidence="3" id="KW-0805">Transcription regulation</keyword>
<evidence type="ECO:0000256" key="3">
    <source>
        <dbReference type="ARBA" id="ARBA00023015"/>
    </source>
</evidence>
<comment type="caution">
    <text evidence="10">The sequence shown here is derived from an EMBL/GenBank/DDBJ whole genome shotgun (WGS) entry which is preliminary data.</text>
</comment>
<evidence type="ECO:0000259" key="8">
    <source>
        <dbReference type="PROSITE" id="PS50048"/>
    </source>
</evidence>
<proteinExistence type="predicted"/>
<dbReference type="Pfam" id="PF04082">
    <property type="entry name" value="Fungal_trans"/>
    <property type="match status" value="1"/>
</dbReference>
<dbReference type="InterPro" id="IPR007219">
    <property type="entry name" value="XnlR_reg_dom"/>
</dbReference>
<dbReference type="SMART" id="SM00355">
    <property type="entry name" value="ZnF_C2H2"/>
    <property type="match status" value="2"/>
</dbReference>
<dbReference type="SMART" id="SM00066">
    <property type="entry name" value="GAL4"/>
    <property type="match status" value="1"/>
</dbReference>
<gene>
    <name evidence="10" type="ORF">Sste5346_007874</name>
</gene>
<dbReference type="PROSITE" id="PS50157">
    <property type="entry name" value="ZINC_FINGER_C2H2_2"/>
    <property type="match status" value="2"/>
</dbReference>
<dbReference type="InterPro" id="IPR001138">
    <property type="entry name" value="Zn2Cys6_DnaBD"/>
</dbReference>
<dbReference type="Proteomes" id="UP001583186">
    <property type="component" value="Unassembled WGS sequence"/>
</dbReference>
<dbReference type="Gene3D" id="4.10.240.10">
    <property type="entry name" value="Zn(2)-C6 fungal-type DNA-binding domain"/>
    <property type="match status" value="1"/>
</dbReference>
<evidence type="ECO:0000313" key="11">
    <source>
        <dbReference type="Proteomes" id="UP001583186"/>
    </source>
</evidence>
<dbReference type="SUPFAM" id="SSF57701">
    <property type="entry name" value="Zn2/Cys6 DNA-binding domain"/>
    <property type="match status" value="1"/>
</dbReference>
<dbReference type="InterPro" id="IPR036236">
    <property type="entry name" value="Znf_C2H2_sf"/>
</dbReference>
<evidence type="ECO:0000256" key="4">
    <source>
        <dbReference type="ARBA" id="ARBA00023163"/>
    </source>
</evidence>
<keyword evidence="2" id="KW-0862">Zinc</keyword>
<dbReference type="InterPro" id="IPR036864">
    <property type="entry name" value="Zn2-C6_fun-type_DNA-bd_sf"/>
</dbReference>